<keyword evidence="4 5" id="KW-0804">Transcription</keyword>
<evidence type="ECO:0000313" key="6">
    <source>
        <dbReference type="EMBL" id="MDE1240639.1"/>
    </source>
</evidence>
<keyword evidence="2 5" id="KW-0805">Transcription regulation</keyword>
<accession>A0A9X4F1W7</accession>
<proteinExistence type="inferred from homology"/>
<evidence type="ECO:0000256" key="5">
    <source>
        <dbReference type="HAMAP-Rule" id="MF_01178"/>
    </source>
</evidence>
<dbReference type="Pfam" id="PF07417">
    <property type="entry name" value="Crl"/>
    <property type="match status" value="1"/>
</dbReference>
<dbReference type="RefSeq" id="WP_176312827.1">
    <property type="nucleotide sequence ID" value="NZ_JAKNAS010000009.1"/>
</dbReference>
<organism evidence="7 8">
    <name type="scientific">Vibrio aestuarianus</name>
    <dbReference type="NCBI Taxonomy" id="28171"/>
    <lineage>
        <taxon>Bacteria</taxon>
        <taxon>Pseudomonadati</taxon>
        <taxon>Pseudomonadota</taxon>
        <taxon>Gammaproteobacteria</taxon>
        <taxon>Vibrionales</taxon>
        <taxon>Vibrionaceae</taxon>
        <taxon>Vibrio</taxon>
    </lineage>
</organism>
<dbReference type="Proteomes" id="UP001140978">
    <property type="component" value="Unassembled WGS sequence"/>
</dbReference>
<evidence type="ECO:0000313" key="7">
    <source>
        <dbReference type="EMBL" id="MDE1345123.1"/>
    </source>
</evidence>
<dbReference type="GO" id="GO:0045893">
    <property type="term" value="P:positive regulation of DNA-templated transcription"/>
    <property type="evidence" value="ECO:0007669"/>
    <property type="project" value="UniProtKB-UniRule"/>
</dbReference>
<reference evidence="7" key="1">
    <citation type="submission" date="2022-02" db="EMBL/GenBank/DDBJ databases">
        <title>Emergence and expansion in Europe of a Vibrio aestuarianus clonal complex pathogenic for oysters.</title>
        <authorList>
            <person name="Mesnil A."/>
            <person name="Travers M.-A."/>
        </authorList>
    </citation>
    <scope>NUCLEOTIDE SEQUENCE</scope>
    <source>
        <strain evidence="6">19_064_11T1</strain>
        <strain evidence="7">19_064_15T1</strain>
    </source>
</reference>
<protein>
    <recommendedName>
        <fullName evidence="5">Sigma factor-binding protein Crl</fullName>
    </recommendedName>
</protein>
<dbReference type="AlphaFoldDB" id="A0A9X4F1W7"/>
<dbReference type="Proteomes" id="UP001140979">
    <property type="component" value="Unassembled WGS sequence"/>
</dbReference>
<dbReference type="NCBIfam" id="NF008217">
    <property type="entry name" value="PRK10984.1"/>
    <property type="match status" value="1"/>
</dbReference>
<dbReference type="Gene3D" id="3.30.310.230">
    <property type="entry name" value="Sigma factor-binding protein Crl monomer"/>
    <property type="match status" value="1"/>
</dbReference>
<evidence type="ECO:0000256" key="4">
    <source>
        <dbReference type="ARBA" id="ARBA00023163"/>
    </source>
</evidence>
<dbReference type="HAMAP" id="MF_01178">
    <property type="entry name" value="Crl"/>
    <property type="match status" value="1"/>
</dbReference>
<dbReference type="EMBL" id="JAKNBA010000001">
    <property type="protein sequence ID" value="MDE1240639.1"/>
    <property type="molecule type" value="Genomic_DNA"/>
</dbReference>
<keyword evidence="3 5" id="KW-0010">Activator</keyword>
<evidence type="ECO:0000256" key="2">
    <source>
        <dbReference type="ARBA" id="ARBA00023015"/>
    </source>
</evidence>
<comment type="subcellular location">
    <subcellularLocation>
        <location evidence="5">Cytoplasm</location>
    </subcellularLocation>
</comment>
<keyword evidence="1 5" id="KW-0963">Cytoplasm</keyword>
<evidence type="ECO:0000313" key="8">
    <source>
        <dbReference type="Proteomes" id="UP001140978"/>
    </source>
</evidence>
<gene>
    <name evidence="5 7" type="primary">crl</name>
    <name evidence="6" type="ORF">L9W94_00475</name>
    <name evidence="7" type="ORF">L9X51_01535</name>
</gene>
<comment type="similarity">
    <text evidence="5">Belongs to the Crl family.</text>
</comment>
<sequence length="129" mass="14946">MSEMTQAPTHYRLLAALKAIGPYLREGQCREEHYLFDCLSACVNDKKSPEKREFWGWWLELSKTESGFDAKYHAGRYNLAGTWDADTIPKSVQSEVKRTQEEFHAKLVSTLYERFELSVEITEDSAEFA</sequence>
<dbReference type="GO" id="GO:0005737">
    <property type="term" value="C:cytoplasm"/>
    <property type="evidence" value="ECO:0007669"/>
    <property type="project" value="UniProtKB-SubCell"/>
</dbReference>
<evidence type="ECO:0000256" key="1">
    <source>
        <dbReference type="ARBA" id="ARBA00022490"/>
    </source>
</evidence>
<name>A0A9X4F1W7_9VIBR</name>
<feature type="region of interest" description="Essential for activity" evidence="5">
    <location>
        <begin position="100"/>
        <end position="123"/>
    </location>
</feature>
<dbReference type="InterPro" id="IPR038208">
    <property type="entry name" value="Tscrpt_reg_Crl_sf"/>
</dbReference>
<evidence type="ECO:0000256" key="3">
    <source>
        <dbReference type="ARBA" id="ARBA00023159"/>
    </source>
</evidence>
<comment type="caution">
    <text evidence="7">The sequence shown here is derived from an EMBL/GenBank/DDBJ whole genome shotgun (WGS) entry which is preliminary data.</text>
</comment>
<comment type="function">
    <text evidence="5">Binds to the sigma-S subunit of RNA polymerase, activating expression of sigma-S-regulated genes. Stimulates RNA polymerase holoenzyme formation and may bind to several other sigma factors, such as sigma-70 and sigma-32.</text>
</comment>
<dbReference type="EMBL" id="JAKNAX010000003">
    <property type="protein sequence ID" value="MDE1345123.1"/>
    <property type="molecule type" value="Genomic_DNA"/>
</dbReference>
<dbReference type="InterPro" id="IPR009986">
    <property type="entry name" value="Tscrpt_reg_Crl"/>
</dbReference>